<sequence>MLREMLEDAIGRKVDKETFKLASDMTTQDIKFHSIDFLSRVTKIDYVMVKLIESVSIVERMLCEEIKKDSPKTV</sequence>
<dbReference type="RefSeq" id="WP_048570997.1">
    <property type="nucleotide sequence ID" value="NZ_LFVU01000027.1"/>
</dbReference>
<organism evidence="1 2">
    <name type="scientific">Clostridium cylindrosporum DSM 605</name>
    <dbReference type="NCBI Taxonomy" id="1121307"/>
    <lineage>
        <taxon>Bacteria</taxon>
        <taxon>Bacillati</taxon>
        <taxon>Bacillota</taxon>
        <taxon>Clostridia</taxon>
        <taxon>Eubacteriales</taxon>
        <taxon>Clostridiaceae</taxon>
        <taxon>Clostridium</taxon>
    </lineage>
</organism>
<protein>
    <submittedName>
        <fullName evidence="1">Uncharacterized protein</fullName>
    </submittedName>
</protein>
<reference evidence="1 2" key="1">
    <citation type="submission" date="2015-06" db="EMBL/GenBank/DDBJ databases">
        <title>Draft genome sequence of the purine-degrading Clostridium cylindrosporum HC-1 (DSM 605).</title>
        <authorList>
            <person name="Poehlein A."/>
            <person name="Schiel-Bengelsdorf B."/>
            <person name="Bengelsdorf F."/>
            <person name="Daniel R."/>
            <person name="Duerre P."/>
        </authorList>
    </citation>
    <scope>NUCLEOTIDE SEQUENCE [LARGE SCALE GENOMIC DNA]</scope>
    <source>
        <strain evidence="1 2">DSM 605</strain>
    </source>
</reference>
<comment type="caution">
    <text evidence="1">The sequence shown here is derived from an EMBL/GenBank/DDBJ whole genome shotgun (WGS) entry which is preliminary data.</text>
</comment>
<gene>
    <name evidence="1" type="ORF">CLCY_2c03330</name>
</gene>
<dbReference type="EMBL" id="LFVU01000027">
    <property type="protein sequence ID" value="KMT21571.1"/>
    <property type="molecule type" value="Genomic_DNA"/>
</dbReference>
<dbReference type="Proteomes" id="UP000036756">
    <property type="component" value="Unassembled WGS sequence"/>
</dbReference>
<dbReference type="AlphaFoldDB" id="A0A0J8G1E0"/>
<proteinExistence type="predicted"/>
<dbReference type="STRING" id="1121307.CLCY_2c03330"/>
<name>A0A0J8G1E0_CLOCY</name>
<keyword evidence="2" id="KW-1185">Reference proteome</keyword>
<evidence type="ECO:0000313" key="2">
    <source>
        <dbReference type="Proteomes" id="UP000036756"/>
    </source>
</evidence>
<accession>A0A0J8G1E0</accession>
<dbReference type="PATRIC" id="fig|1121307.3.peg.1189"/>
<evidence type="ECO:0000313" key="1">
    <source>
        <dbReference type="EMBL" id="KMT21571.1"/>
    </source>
</evidence>